<dbReference type="InterPro" id="IPR039278">
    <property type="entry name" value="Red1"/>
</dbReference>
<dbReference type="AlphaFoldDB" id="A0A2G5CC91"/>
<dbReference type="OrthoDB" id="1922977at2759"/>
<dbReference type="EMBL" id="KZ305082">
    <property type="protein sequence ID" value="PIA28908.1"/>
    <property type="molecule type" value="Genomic_DNA"/>
</dbReference>
<evidence type="ECO:0000313" key="3">
    <source>
        <dbReference type="Proteomes" id="UP000230069"/>
    </source>
</evidence>
<feature type="coiled-coil region" evidence="1">
    <location>
        <begin position="55"/>
        <end position="82"/>
    </location>
</feature>
<dbReference type="InParanoid" id="A0A2G5CC91"/>
<dbReference type="GO" id="GO:0000178">
    <property type="term" value="C:exosome (RNase complex)"/>
    <property type="evidence" value="ECO:0007669"/>
    <property type="project" value="TreeGrafter"/>
</dbReference>
<gene>
    <name evidence="2" type="ORF">AQUCO_06500031v1</name>
</gene>
<name>A0A2G5CC91_AQUCA</name>
<dbReference type="GO" id="GO:0005634">
    <property type="term" value="C:nucleus"/>
    <property type="evidence" value="ECO:0007669"/>
    <property type="project" value="TreeGrafter"/>
</dbReference>
<dbReference type="Proteomes" id="UP000230069">
    <property type="component" value="Unassembled WGS sequence"/>
</dbReference>
<organism evidence="2 3">
    <name type="scientific">Aquilegia coerulea</name>
    <name type="common">Rocky mountain columbine</name>
    <dbReference type="NCBI Taxonomy" id="218851"/>
    <lineage>
        <taxon>Eukaryota</taxon>
        <taxon>Viridiplantae</taxon>
        <taxon>Streptophyta</taxon>
        <taxon>Embryophyta</taxon>
        <taxon>Tracheophyta</taxon>
        <taxon>Spermatophyta</taxon>
        <taxon>Magnoliopsida</taxon>
        <taxon>Ranunculales</taxon>
        <taxon>Ranunculaceae</taxon>
        <taxon>Thalictroideae</taxon>
        <taxon>Aquilegia</taxon>
    </lineage>
</organism>
<protein>
    <submittedName>
        <fullName evidence="2">Uncharacterized protein</fullName>
    </submittedName>
</protein>
<proteinExistence type="predicted"/>
<reference evidence="2 3" key="1">
    <citation type="submission" date="2017-09" db="EMBL/GenBank/DDBJ databases">
        <title>WGS assembly of Aquilegia coerulea Goldsmith.</title>
        <authorList>
            <person name="Hodges S."/>
            <person name="Kramer E."/>
            <person name="Nordborg M."/>
            <person name="Tomkins J."/>
            <person name="Borevitz J."/>
            <person name="Derieg N."/>
            <person name="Yan J."/>
            <person name="Mihaltcheva S."/>
            <person name="Hayes R.D."/>
            <person name="Rokhsar D."/>
        </authorList>
    </citation>
    <scope>NUCLEOTIDE SEQUENCE [LARGE SCALE GENOMIC DNA]</scope>
    <source>
        <strain evidence="3">cv. Goldsmith</strain>
    </source>
</reference>
<sequence>MFQLLQNTDGPKVTGAFGAVRSSALEKGAQDNVVRGNISLQDYSDHNLLPSHVSIESLAKMEESHDKELEEAQEHRHKCELEERNALKAYRESQRALFHANASYTHRYRERELFSTQFRAFMMEDSRSLWPSVWHQHPKSGRERLNDIPDADVGHLHALGNKTRAEFEVLNNNSSIQFTTEPCSEVDRNTLGLLHHKDNDDINGFCASTQHTNLSADEDEEASLLDRGTTQSMIMLKDVESFEERVQDLNKNSEGVSSADNPDDYALLEASLRSELFARLGTKSISKDKNIQDLEEHTTHNGIECLKEINSDTHFSDKQYVESGEKQISNIGGNVSA</sequence>
<keyword evidence="1" id="KW-0175">Coiled coil</keyword>
<dbReference type="PANTHER" id="PTHR21563:SF3">
    <property type="entry name" value="ZINC FINGER C3H1 DOMAIN-CONTAINING PROTEIN"/>
    <property type="match status" value="1"/>
</dbReference>
<dbReference type="STRING" id="218851.A0A2G5CC91"/>
<evidence type="ECO:0000256" key="1">
    <source>
        <dbReference type="SAM" id="Coils"/>
    </source>
</evidence>
<evidence type="ECO:0000313" key="2">
    <source>
        <dbReference type="EMBL" id="PIA28908.1"/>
    </source>
</evidence>
<keyword evidence="3" id="KW-1185">Reference proteome</keyword>
<dbReference type="PANTHER" id="PTHR21563">
    <property type="entry name" value="ZINC FINGER C3H1 DOMAIN-CONTAINING PROTEIN"/>
    <property type="match status" value="1"/>
</dbReference>
<accession>A0A2G5CC91</accession>